<evidence type="ECO:0000256" key="5">
    <source>
        <dbReference type="RuleBase" id="RU000383"/>
    </source>
</evidence>
<dbReference type="PANTHER" id="PTHR10177">
    <property type="entry name" value="CYCLINS"/>
    <property type="match status" value="1"/>
</dbReference>
<dbReference type="GO" id="GO:0044843">
    <property type="term" value="P:cell cycle G1/S phase transition"/>
    <property type="evidence" value="ECO:0007669"/>
    <property type="project" value="UniProtKB-ARBA"/>
</dbReference>
<dbReference type="EMBL" id="CAHR02000023">
    <property type="protein sequence ID" value="CCG81054.1"/>
    <property type="molecule type" value="Genomic_DNA"/>
</dbReference>
<dbReference type="Gene3D" id="1.10.472.10">
    <property type="entry name" value="Cyclin-like"/>
    <property type="match status" value="2"/>
</dbReference>
<evidence type="ECO:0000259" key="6">
    <source>
        <dbReference type="SMART" id="SM00385"/>
    </source>
</evidence>
<dbReference type="SMART" id="SM00385">
    <property type="entry name" value="CYCLIN"/>
    <property type="match status" value="1"/>
</dbReference>
<dbReference type="InterPro" id="IPR004367">
    <property type="entry name" value="Cyclin_C-dom"/>
</dbReference>
<dbReference type="SUPFAM" id="SSF47954">
    <property type="entry name" value="Cyclin-like"/>
    <property type="match status" value="2"/>
</dbReference>
<dbReference type="Pfam" id="PF02984">
    <property type="entry name" value="Cyclin_C"/>
    <property type="match status" value="1"/>
</dbReference>
<dbReference type="Proteomes" id="UP000013776">
    <property type="component" value="Unassembled WGS sequence"/>
</dbReference>
<comment type="similarity">
    <text evidence="1 5">Belongs to the cyclin family.</text>
</comment>
<protein>
    <submittedName>
        <fullName evidence="7">G1/S-specific cyclin</fullName>
    </submittedName>
</protein>
<gene>
    <name evidence="7" type="ORF">TAPDE_000738</name>
</gene>
<dbReference type="InterPro" id="IPR013763">
    <property type="entry name" value="Cyclin-like_dom"/>
</dbReference>
<dbReference type="STRING" id="1097556.R4X9Y5"/>
<dbReference type="InterPro" id="IPR039361">
    <property type="entry name" value="Cyclin"/>
</dbReference>
<dbReference type="AlphaFoldDB" id="R4X9Y5"/>
<dbReference type="InterPro" id="IPR006671">
    <property type="entry name" value="Cyclin_N"/>
</dbReference>
<comment type="caution">
    <text evidence="7">The sequence shown here is derived from an EMBL/GenBank/DDBJ whole genome shotgun (WGS) entry which is preliminary data.</text>
</comment>
<evidence type="ECO:0000256" key="4">
    <source>
        <dbReference type="ARBA" id="ARBA00023306"/>
    </source>
</evidence>
<evidence type="ECO:0000256" key="1">
    <source>
        <dbReference type="ARBA" id="ARBA00008742"/>
    </source>
</evidence>
<keyword evidence="3 5" id="KW-0195">Cyclin</keyword>
<dbReference type="eggNOG" id="KOG0653">
    <property type="taxonomic scope" value="Eukaryota"/>
</dbReference>
<dbReference type="VEuPathDB" id="FungiDB:TAPDE_000738"/>
<keyword evidence="4" id="KW-0131">Cell cycle</keyword>
<sequence length="365" mass="41740">MKIERAINAKFELDYKEDIVKYMIELEELTMASPDMMDLQPELEWYMRPFLLDFLIEVHAGFRLQPTTLHLAINIIDRYTSKRVVFKKHYQLLGCTALWIAAKYEEAKDKVPLVKELRAMCCDSYREQMFLQMEGHVLKTLEWNIGAATTDAFLQVQLTEPMIDDSNKTLHLARMFTEIALFHREFVSFRPQYIADGALHLARQILDQNTYGGKRSYDTDDVVFTLRSKMAEASPVLMKKYALPAYEKVAIILKDFLDPPVEVQYSRPPTPPTSGMRVRHPGRLDATSELTPVRISQSRAYSRGMITPPLDADDCLPTTSFCSEPESYDCSSSEASLSPITSSCASILDSYHEDCHNYKSSIVIS</sequence>
<dbReference type="PROSITE" id="PS00292">
    <property type="entry name" value="CYCLINS"/>
    <property type="match status" value="1"/>
</dbReference>
<name>R4X9Y5_TAPDE</name>
<evidence type="ECO:0000313" key="8">
    <source>
        <dbReference type="Proteomes" id="UP000013776"/>
    </source>
</evidence>
<reference evidence="7 8" key="1">
    <citation type="journal article" date="2013" name="MBio">
        <title>Genome sequencing of the plant pathogen Taphrina deformans, the causal agent of peach leaf curl.</title>
        <authorList>
            <person name="Cisse O.H."/>
            <person name="Almeida J.M.G.C.F."/>
            <person name="Fonseca A."/>
            <person name="Kumar A.A."/>
            <person name="Salojaervi J."/>
            <person name="Overmyer K."/>
            <person name="Hauser P.M."/>
            <person name="Pagni M."/>
        </authorList>
    </citation>
    <scope>NUCLEOTIDE SEQUENCE [LARGE SCALE GENOMIC DNA]</scope>
    <source>
        <strain evidence="8">PYCC 5710 / ATCC 11124 / CBS 356.35 / IMI 108563 / JCM 9778 / NBRC 8474</strain>
    </source>
</reference>
<proteinExistence type="inferred from homology"/>
<dbReference type="CDD" id="cd20559">
    <property type="entry name" value="CYCLIN_ScCLN_like"/>
    <property type="match status" value="1"/>
</dbReference>
<dbReference type="GO" id="GO:0051301">
    <property type="term" value="P:cell division"/>
    <property type="evidence" value="ECO:0007669"/>
    <property type="project" value="UniProtKB-KW"/>
</dbReference>
<dbReference type="InterPro" id="IPR036915">
    <property type="entry name" value="Cyclin-like_sf"/>
</dbReference>
<dbReference type="Pfam" id="PF00134">
    <property type="entry name" value="Cyclin_N"/>
    <property type="match status" value="1"/>
</dbReference>
<dbReference type="CDD" id="cd20537">
    <property type="entry name" value="CYCLIN_CCNO-like_rpt2"/>
    <property type="match status" value="1"/>
</dbReference>
<evidence type="ECO:0000256" key="3">
    <source>
        <dbReference type="ARBA" id="ARBA00023127"/>
    </source>
</evidence>
<feature type="domain" description="Cyclin-like" evidence="6">
    <location>
        <begin position="53"/>
        <end position="139"/>
    </location>
</feature>
<accession>R4X9Y5</accession>
<dbReference type="FunFam" id="1.10.472.10:FF:000010">
    <property type="entry name" value="G1/S-specific cyclin Cln1"/>
    <property type="match status" value="1"/>
</dbReference>
<dbReference type="InterPro" id="IPR048258">
    <property type="entry name" value="Cyclins_cyclin-box"/>
</dbReference>
<keyword evidence="8" id="KW-1185">Reference proteome</keyword>
<dbReference type="OrthoDB" id="5590282at2759"/>
<evidence type="ECO:0000313" key="7">
    <source>
        <dbReference type="EMBL" id="CCG81054.1"/>
    </source>
</evidence>
<keyword evidence="2" id="KW-0132">Cell division</keyword>
<evidence type="ECO:0000256" key="2">
    <source>
        <dbReference type="ARBA" id="ARBA00022618"/>
    </source>
</evidence>
<dbReference type="GO" id="GO:0051726">
    <property type="term" value="P:regulation of cell cycle"/>
    <property type="evidence" value="ECO:0007669"/>
    <property type="project" value="UniProtKB-ARBA"/>
</dbReference>
<dbReference type="GO" id="GO:0016538">
    <property type="term" value="F:cyclin-dependent protein serine/threonine kinase regulator activity"/>
    <property type="evidence" value="ECO:0007669"/>
    <property type="project" value="UniProtKB-ARBA"/>
</dbReference>
<organism evidence="7 8">
    <name type="scientific">Taphrina deformans (strain PYCC 5710 / ATCC 11124 / CBS 356.35 / IMI 108563 / JCM 9778 / NBRC 8474)</name>
    <name type="common">Peach leaf curl fungus</name>
    <name type="synonym">Lalaria deformans</name>
    <dbReference type="NCBI Taxonomy" id="1097556"/>
    <lineage>
        <taxon>Eukaryota</taxon>
        <taxon>Fungi</taxon>
        <taxon>Dikarya</taxon>
        <taxon>Ascomycota</taxon>
        <taxon>Taphrinomycotina</taxon>
        <taxon>Taphrinomycetes</taxon>
        <taxon>Taphrinales</taxon>
        <taxon>Taphrinaceae</taxon>
        <taxon>Taphrina</taxon>
    </lineage>
</organism>